<dbReference type="Pfam" id="PF02992">
    <property type="entry name" value="Transposase_21"/>
    <property type="match status" value="1"/>
</dbReference>
<evidence type="ECO:0000313" key="3">
    <source>
        <dbReference type="Proteomes" id="UP000321393"/>
    </source>
</evidence>
<accession>A0A5A7T853</accession>
<evidence type="ECO:0000313" key="2">
    <source>
        <dbReference type="EMBL" id="TYK26958.1"/>
    </source>
</evidence>
<dbReference type="AlphaFoldDB" id="A0A5A7T853"/>
<name>A0A5A7T853_CUCMM</name>
<comment type="caution">
    <text evidence="1">The sequence shown here is derived from an EMBL/GenBank/DDBJ whole genome shotgun (WGS) entry which is preliminary data.</text>
</comment>
<evidence type="ECO:0000313" key="4">
    <source>
        <dbReference type="Proteomes" id="UP000321947"/>
    </source>
</evidence>
<protein>
    <submittedName>
        <fullName evidence="1">Uncharacterized protein</fullName>
    </submittedName>
</protein>
<reference evidence="3 4" key="1">
    <citation type="submission" date="2019-08" db="EMBL/GenBank/DDBJ databases">
        <title>Draft genome sequences of two oriental melons (Cucumis melo L. var makuwa).</title>
        <authorList>
            <person name="Kwon S.-Y."/>
        </authorList>
    </citation>
    <scope>NUCLEOTIDE SEQUENCE [LARGE SCALE GENOMIC DNA]</scope>
    <source>
        <strain evidence="4">cv. Chang Bougi</strain>
        <strain evidence="3">cv. SW 3</strain>
        <tissue evidence="1">Leaf</tissue>
    </source>
</reference>
<dbReference type="OrthoDB" id="2288984at2759"/>
<gene>
    <name evidence="2" type="ORF">E5676_scaffold322G00190</name>
    <name evidence="1" type="ORF">E6C27_scaffold121G00530</name>
</gene>
<dbReference type="EMBL" id="SSTE01018442">
    <property type="protein sequence ID" value="KAA0039153.1"/>
    <property type="molecule type" value="Genomic_DNA"/>
</dbReference>
<dbReference type="InterPro" id="IPR004242">
    <property type="entry name" value="Transposase_21"/>
</dbReference>
<dbReference type="Proteomes" id="UP000321393">
    <property type="component" value="Unassembled WGS sequence"/>
</dbReference>
<proteinExistence type="predicted"/>
<evidence type="ECO:0000313" key="1">
    <source>
        <dbReference type="EMBL" id="KAA0039153.1"/>
    </source>
</evidence>
<dbReference type="EMBL" id="SSTD01003209">
    <property type="protein sequence ID" value="TYK26958.1"/>
    <property type="molecule type" value="Genomic_DNA"/>
</dbReference>
<organism evidence="1 3">
    <name type="scientific">Cucumis melo var. makuwa</name>
    <name type="common">Oriental melon</name>
    <dbReference type="NCBI Taxonomy" id="1194695"/>
    <lineage>
        <taxon>Eukaryota</taxon>
        <taxon>Viridiplantae</taxon>
        <taxon>Streptophyta</taxon>
        <taxon>Embryophyta</taxon>
        <taxon>Tracheophyta</taxon>
        <taxon>Spermatophyta</taxon>
        <taxon>Magnoliopsida</taxon>
        <taxon>eudicotyledons</taxon>
        <taxon>Gunneridae</taxon>
        <taxon>Pentapetalae</taxon>
        <taxon>rosids</taxon>
        <taxon>fabids</taxon>
        <taxon>Cucurbitales</taxon>
        <taxon>Cucurbitaceae</taxon>
        <taxon>Benincaseae</taxon>
        <taxon>Cucumis</taxon>
    </lineage>
</organism>
<dbReference type="Proteomes" id="UP000321947">
    <property type="component" value="Unassembled WGS sequence"/>
</dbReference>
<sequence length="207" mass="23506">MSLLIPDPTSSGREIDVYLQPLIEELKELWNFGVIDRHSGYKVEYLSWDIDAIREPHEQNDDTILDDEVIGIMSSFSSSFDETDAMFLEFVENKITPWGNPEPTRLLDRSSLTSIVVGRSRFYNDSTSSLSNQSQPILEGSQPFSEDEICEMILGRRLGYLKGLGCEPKPKFSKMVSGSNASTLCLQFTKDLQLRIELDEAKRVIEE</sequence>